<organism evidence="3 4">
    <name type="scientific">Georgenia halotolerans</name>
    <dbReference type="NCBI Taxonomy" id="3028317"/>
    <lineage>
        <taxon>Bacteria</taxon>
        <taxon>Bacillati</taxon>
        <taxon>Actinomycetota</taxon>
        <taxon>Actinomycetes</taxon>
        <taxon>Micrococcales</taxon>
        <taxon>Bogoriellaceae</taxon>
        <taxon>Georgenia</taxon>
    </lineage>
</organism>
<feature type="non-terminal residue" evidence="3">
    <location>
        <position position="1"/>
    </location>
</feature>
<protein>
    <submittedName>
        <fullName evidence="3">DEAD/DEAH box helicase</fullName>
    </submittedName>
</protein>
<evidence type="ECO:0000313" key="4">
    <source>
        <dbReference type="Proteomes" id="UP001165561"/>
    </source>
</evidence>
<gene>
    <name evidence="3" type="ORF">PU560_02380</name>
</gene>
<dbReference type="InterPro" id="IPR055367">
    <property type="entry name" value="WH4_Lhr"/>
</dbReference>
<evidence type="ECO:0000259" key="2">
    <source>
        <dbReference type="Pfam" id="PF23235"/>
    </source>
</evidence>
<dbReference type="InterPro" id="IPR055368">
    <property type="entry name" value="WH3_Lhr"/>
</dbReference>
<feature type="domain" description="Large helicase-related protein winged-helix" evidence="1">
    <location>
        <begin position="257"/>
        <end position="335"/>
    </location>
</feature>
<keyword evidence="3" id="KW-0378">Hydrolase</keyword>
<evidence type="ECO:0000313" key="3">
    <source>
        <dbReference type="EMBL" id="MDD9205312.1"/>
    </source>
</evidence>
<evidence type="ECO:0000259" key="1">
    <source>
        <dbReference type="Pfam" id="PF23234"/>
    </source>
</evidence>
<dbReference type="Pfam" id="PF23235">
    <property type="entry name" value="WHD_3rd_Lhr"/>
    <property type="match status" value="1"/>
</dbReference>
<reference evidence="3" key="1">
    <citation type="submission" date="2023-02" db="EMBL/GenBank/DDBJ databases">
        <title>Georgenia sp.10Sc9-8, isolated from a soil sample collected from the Taklamakan desert.</title>
        <authorList>
            <person name="Liu S."/>
        </authorList>
    </citation>
    <scope>NUCLEOTIDE SEQUENCE</scope>
    <source>
        <strain evidence="3">10Sc9-8</strain>
    </source>
</reference>
<dbReference type="Proteomes" id="UP001165561">
    <property type="component" value="Unassembled WGS sequence"/>
</dbReference>
<comment type="caution">
    <text evidence="3">The sequence shown here is derived from an EMBL/GenBank/DDBJ whole genome shotgun (WGS) entry which is preliminary data.</text>
</comment>
<feature type="domain" description="Large helicase-related protein winged-helix" evidence="2">
    <location>
        <begin position="29"/>
        <end position="121"/>
    </location>
</feature>
<accession>A0ABT5TTC3</accession>
<proteinExistence type="predicted"/>
<feature type="non-terminal residue" evidence="3">
    <location>
        <position position="356"/>
    </location>
</feature>
<name>A0ABT5TTC3_9MICO</name>
<keyword evidence="3" id="KW-0067">ATP-binding</keyword>
<keyword evidence="3" id="KW-0547">Nucleotide-binding</keyword>
<keyword evidence="4" id="KW-1185">Reference proteome</keyword>
<dbReference type="GO" id="GO:0004386">
    <property type="term" value="F:helicase activity"/>
    <property type="evidence" value="ECO:0007669"/>
    <property type="project" value="UniProtKB-KW"/>
</dbReference>
<keyword evidence="3" id="KW-0347">Helicase</keyword>
<dbReference type="EMBL" id="JARACI010000414">
    <property type="protein sequence ID" value="MDD9205312.1"/>
    <property type="molecule type" value="Genomic_DNA"/>
</dbReference>
<sequence length="356" mass="37522">RPVELCDAEVLRRVRQRSLARLRQDVEPVPARTLGIFLPRWQHVAAAGARTELEGADGVLAVVDQLGGARLPASALEQLVLPARVRDYHPGMLDELTSTGDVLWAGAGELSGGDGMVTLLTAEAATELAPAPGDPDLGPLHTSVLETMRGGGARFFREILQAVTDAEDEPPATGALLEILWDLVWAGHLTNDTLAPLRARLGGGRPAHVPRRTAPRARSSLRRGVRAAAAAATAARVDLPSSVGRWSALPQPPPEVRTEAVVARTASLLDRHGVLVRESAGMGDLPGGFAAAYQVLRRLEDSGSVRRGYLVAGLGAAQFALPEVVDRLRADAADLAARLEDSADPRAHVLAATDPA</sequence>
<dbReference type="Pfam" id="PF23234">
    <property type="entry name" value="WHD_4th_Lhr"/>
    <property type="match status" value="1"/>
</dbReference>